<keyword evidence="2" id="KW-0106">Calcium</keyword>
<dbReference type="AlphaFoldDB" id="A0A9D4JVF4"/>
<dbReference type="PANTHER" id="PTHR13715:SF99">
    <property type="entry name" value="INOSITOL 1,4,5-TRISPHOSPHATE RECEPTOR-LIKE PROTEIN A"/>
    <property type="match status" value="1"/>
</dbReference>
<sequence length="391" mass="45031">MTTNGYLANINYKKTLLELVEMLGRLSSDRTFSADFYKRLVLFLNRPFNDGFKKRGANVHQYNASTNHTKVNAQHDAGLVQRRRVPVRRGLHMSVLRGDRGVHVYSVHSQLYLYRGQEKDKPTKIPCAQACVFQVSIQNRYKLNKKYRKYLAQASSSGNLLEDTGALPQHKLAAEAENADNLQEQRRQMGKRVRYGEIIQLRHVFTNKFVHMWTSQTSQIDKNNMLVLLQEFNAKNAQFRILPQYKVKSEGEVVQIYDQIVFESIKSPGHFLHASSAFQIDHFTVGSEINLGVERSGFTLIRFRKMATQDSALYVRGGSVIRLFHKELEAYMVAEGLFDDEVAEDVHFRIRVMDQHKPRTLSPPTSGNTFWTIEAENNIFNGNCSVYLYIN</sequence>
<comment type="subunit">
    <text evidence="2">Homotetramer.</text>
</comment>
<name>A0A9D4JVF4_DREPO</name>
<dbReference type="EMBL" id="JAIWYP010000005">
    <property type="protein sequence ID" value="KAH3824419.1"/>
    <property type="molecule type" value="Genomic_DNA"/>
</dbReference>
<dbReference type="PROSITE" id="PS50919">
    <property type="entry name" value="MIR"/>
    <property type="match status" value="1"/>
</dbReference>
<evidence type="ECO:0000313" key="4">
    <source>
        <dbReference type="EMBL" id="KAH3824419.1"/>
    </source>
</evidence>
<dbReference type="Gene3D" id="2.80.10.50">
    <property type="match status" value="2"/>
</dbReference>
<keyword evidence="2" id="KW-0407">Ion channel</keyword>
<dbReference type="SUPFAM" id="SSF82109">
    <property type="entry name" value="MIR domain"/>
    <property type="match status" value="1"/>
</dbReference>
<dbReference type="GO" id="GO:0051209">
    <property type="term" value="P:release of sequestered calcium ion into cytosol"/>
    <property type="evidence" value="ECO:0007669"/>
    <property type="project" value="UniProtKB-UniRule"/>
</dbReference>
<dbReference type="Pfam" id="PF08709">
    <property type="entry name" value="Ins145_P3_rec"/>
    <property type="match status" value="1"/>
</dbReference>
<comment type="subcellular location">
    <subcellularLocation>
        <location evidence="2">Endoplasmic reticulum membrane</location>
        <topology evidence="2">Multi-pass membrane protein</topology>
    </subcellularLocation>
</comment>
<gene>
    <name evidence="4" type="ORF">DPMN_126255</name>
</gene>
<evidence type="ECO:0000256" key="2">
    <source>
        <dbReference type="RuleBase" id="RU368044"/>
    </source>
</evidence>
<keyword evidence="2" id="KW-0472">Membrane</keyword>
<keyword evidence="2" id="KW-0675">Receptor</keyword>
<keyword evidence="2" id="KW-0107">Calcium channel</keyword>
<keyword evidence="2" id="KW-0813">Transport</keyword>
<keyword evidence="1" id="KW-0677">Repeat</keyword>
<accession>A0A9D4JVF4</accession>
<protein>
    <recommendedName>
        <fullName evidence="2">Inositol 1,4,5-trisphosphate receptor</fullName>
    </recommendedName>
</protein>
<keyword evidence="2" id="KW-0256">Endoplasmic reticulum</keyword>
<evidence type="ECO:0000313" key="5">
    <source>
        <dbReference type="Proteomes" id="UP000828390"/>
    </source>
</evidence>
<comment type="caution">
    <text evidence="4">The sequence shown here is derived from an EMBL/GenBank/DDBJ whole genome shotgun (WGS) entry which is preliminary data.</text>
</comment>
<keyword evidence="5" id="KW-1185">Reference proteome</keyword>
<dbReference type="InterPro" id="IPR000493">
    <property type="entry name" value="InsP3_rcpt"/>
</dbReference>
<evidence type="ECO:0000256" key="1">
    <source>
        <dbReference type="ARBA" id="ARBA00022737"/>
    </source>
</evidence>
<dbReference type="GO" id="GO:0070679">
    <property type="term" value="F:inositol 1,4,5 trisphosphate binding"/>
    <property type="evidence" value="ECO:0007669"/>
    <property type="project" value="UniProtKB-UniRule"/>
</dbReference>
<keyword evidence="2" id="KW-0406">Ion transport</keyword>
<proteinExistence type="inferred from homology"/>
<reference evidence="4" key="1">
    <citation type="journal article" date="2019" name="bioRxiv">
        <title>The Genome of the Zebra Mussel, Dreissena polymorpha: A Resource for Invasive Species Research.</title>
        <authorList>
            <person name="McCartney M.A."/>
            <person name="Auch B."/>
            <person name="Kono T."/>
            <person name="Mallez S."/>
            <person name="Zhang Y."/>
            <person name="Obille A."/>
            <person name="Becker A."/>
            <person name="Abrahante J.E."/>
            <person name="Garbe J."/>
            <person name="Badalamenti J.P."/>
            <person name="Herman A."/>
            <person name="Mangelson H."/>
            <person name="Liachko I."/>
            <person name="Sullivan S."/>
            <person name="Sone E.D."/>
            <person name="Koren S."/>
            <person name="Silverstein K.A.T."/>
            <person name="Beckman K.B."/>
            <person name="Gohl D.M."/>
        </authorList>
    </citation>
    <scope>NUCLEOTIDE SEQUENCE</scope>
    <source>
        <strain evidence="4">Duluth1</strain>
        <tissue evidence="4">Whole animal</tissue>
    </source>
</reference>
<feature type="domain" description="MIR" evidence="3">
    <location>
        <begin position="190"/>
        <end position="244"/>
    </location>
</feature>
<dbReference type="PANTHER" id="PTHR13715">
    <property type="entry name" value="RYANODINE RECEPTOR AND IP3 RECEPTOR"/>
    <property type="match status" value="1"/>
</dbReference>
<comment type="function">
    <text evidence="2">Receptor for inositol 1,4,5-trisphosphate, a second messenger that mediates the release of intracellular calcium.</text>
</comment>
<dbReference type="InterPro" id="IPR014821">
    <property type="entry name" value="Ins145_P3_rcpt"/>
</dbReference>
<organism evidence="4 5">
    <name type="scientific">Dreissena polymorpha</name>
    <name type="common">Zebra mussel</name>
    <name type="synonym">Mytilus polymorpha</name>
    <dbReference type="NCBI Taxonomy" id="45954"/>
    <lineage>
        <taxon>Eukaryota</taxon>
        <taxon>Metazoa</taxon>
        <taxon>Spiralia</taxon>
        <taxon>Lophotrochozoa</taxon>
        <taxon>Mollusca</taxon>
        <taxon>Bivalvia</taxon>
        <taxon>Autobranchia</taxon>
        <taxon>Heteroconchia</taxon>
        <taxon>Euheterodonta</taxon>
        <taxon>Imparidentia</taxon>
        <taxon>Neoheterodontei</taxon>
        <taxon>Myida</taxon>
        <taxon>Dreissenoidea</taxon>
        <taxon>Dreissenidae</taxon>
        <taxon>Dreissena</taxon>
    </lineage>
</organism>
<comment type="similarity">
    <text evidence="2">Belongs to the InsP3 receptor family.</text>
</comment>
<reference evidence="4" key="2">
    <citation type="submission" date="2020-11" db="EMBL/GenBank/DDBJ databases">
        <authorList>
            <person name="McCartney M.A."/>
            <person name="Auch B."/>
            <person name="Kono T."/>
            <person name="Mallez S."/>
            <person name="Becker A."/>
            <person name="Gohl D.M."/>
            <person name="Silverstein K.A.T."/>
            <person name="Koren S."/>
            <person name="Bechman K.B."/>
            <person name="Herman A."/>
            <person name="Abrahante J.E."/>
            <person name="Garbe J."/>
        </authorList>
    </citation>
    <scope>NUCLEOTIDE SEQUENCE</scope>
    <source>
        <strain evidence="4">Duluth1</strain>
        <tissue evidence="4">Whole animal</tissue>
    </source>
</reference>
<dbReference type="GO" id="GO:0005789">
    <property type="term" value="C:endoplasmic reticulum membrane"/>
    <property type="evidence" value="ECO:0007669"/>
    <property type="project" value="UniProtKB-SubCell"/>
</dbReference>
<dbReference type="InterPro" id="IPR016093">
    <property type="entry name" value="MIR_motif"/>
</dbReference>
<dbReference type="InterPro" id="IPR015925">
    <property type="entry name" value="Ryanodine_IP3_receptor"/>
</dbReference>
<comment type="domain">
    <text evidence="2">The receptor contains a calcium channel in its C-terminal extremity. Its large N-terminal cytoplasmic region has the ligand-binding site in the N-terminus and modulatory sites in the middle portion immediately upstream of the channel region.</text>
</comment>
<evidence type="ECO:0000259" key="3">
    <source>
        <dbReference type="PROSITE" id="PS50919"/>
    </source>
</evidence>
<dbReference type="GO" id="GO:0005220">
    <property type="term" value="F:inositol 1,4,5-trisphosphate-gated calcium channel activity"/>
    <property type="evidence" value="ECO:0007669"/>
    <property type="project" value="UniProtKB-UniRule"/>
</dbReference>
<keyword evidence="2" id="KW-0109">Calcium transport</keyword>
<dbReference type="InterPro" id="IPR036300">
    <property type="entry name" value="MIR_dom_sf"/>
</dbReference>
<keyword evidence="2" id="KW-1071">Ligand-gated ion channel</keyword>
<dbReference type="Proteomes" id="UP000828390">
    <property type="component" value="Unassembled WGS sequence"/>
</dbReference>
<dbReference type="PRINTS" id="PR00779">
    <property type="entry name" value="INSP3RECEPTR"/>
</dbReference>